<evidence type="ECO:0000256" key="1">
    <source>
        <dbReference type="SAM" id="Coils"/>
    </source>
</evidence>
<dbReference type="InterPro" id="IPR009343">
    <property type="entry name" value="DUF1002"/>
</dbReference>
<organism evidence="4 5">
    <name type="scientific">Candidatus Choladousia intestinavium</name>
    <dbReference type="NCBI Taxonomy" id="2840727"/>
    <lineage>
        <taxon>Bacteria</taxon>
        <taxon>Bacillati</taxon>
        <taxon>Bacillota</taxon>
        <taxon>Clostridia</taxon>
        <taxon>Lachnospirales</taxon>
        <taxon>Lachnospiraceae</taxon>
        <taxon>Lachnospiraceae incertae sedis</taxon>
        <taxon>Candidatus Choladousia</taxon>
    </lineage>
</organism>
<feature type="compositionally biased region" description="Low complexity" evidence="2">
    <location>
        <begin position="363"/>
        <end position="389"/>
    </location>
</feature>
<dbReference type="Pfam" id="PF06207">
    <property type="entry name" value="DUF1002"/>
    <property type="match status" value="2"/>
</dbReference>
<feature type="compositionally biased region" description="Low complexity" evidence="2">
    <location>
        <begin position="414"/>
        <end position="435"/>
    </location>
</feature>
<feature type="coiled-coil region" evidence="1">
    <location>
        <begin position="277"/>
        <end position="304"/>
    </location>
</feature>
<feature type="region of interest" description="Disordered" evidence="2">
    <location>
        <begin position="203"/>
        <end position="233"/>
    </location>
</feature>
<accession>A0A9D1D9W3</accession>
<reference evidence="4" key="2">
    <citation type="journal article" date="2021" name="PeerJ">
        <title>Extensive microbial diversity within the chicken gut microbiome revealed by metagenomics and culture.</title>
        <authorList>
            <person name="Gilroy R."/>
            <person name="Ravi A."/>
            <person name="Getino M."/>
            <person name="Pursley I."/>
            <person name="Horton D.L."/>
            <person name="Alikhan N.F."/>
            <person name="Baker D."/>
            <person name="Gharbi K."/>
            <person name="Hall N."/>
            <person name="Watson M."/>
            <person name="Adriaenssens E.M."/>
            <person name="Foster-Nyarko E."/>
            <person name="Jarju S."/>
            <person name="Secka A."/>
            <person name="Antonio M."/>
            <person name="Oren A."/>
            <person name="Chaudhuri R.R."/>
            <person name="La Ragione R."/>
            <person name="Hildebrand F."/>
            <person name="Pallen M.J."/>
        </authorList>
    </citation>
    <scope>NUCLEOTIDE SEQUENCE</scope>
    <source>
        <strain evidence="4">ChiSjej4B22-8148</strain>
    </source>
</reference>
<evidence type="ECO:0000313" key="4">
    <source>
        <dbReference type="EMBL" id="HIR14760.1"/>
    </source>
</evidence>
<dbReference type="Proteomes" id="UP000886757">
    <property type="component" value="Unassembled WGS sequence"/>
</dbReference>
<keyword evidence="3" id="KW-0732">Signal</keyword>
<protein>
    <submittedName>
        <fullName evidence="4">DUF1002 domain-containing protein</fullName>
    </submittedName>
</protein>
<evidence type="ECO:0000256" key="2">
    <source>
        <dbReference type="SAM" id="MobiDB-lite"/>
    </source>
</evidence>
<feature type="compositionally biased region" description="Low complexity" evidence="2">
    <location>
        <begin position="314"/>
        <end position="332"/>
    </location>
</feature>
<keyword evidence="1" id="KW-0175">Coiled coil</keyword>
<proteinExistence type="predicted"/>
<sequence>MKRKLLALFMSAMCLTMAVPATVSMADGRRVVTLGADLSDEQRQAILRYFGIEGQNIQTLTITNADERAQLGSFVPLEQIGTYTFSCAYVNPTNSGGIQVKTANLTWVTSNMIASTLSTSGVVNCEVLAASPFEVSGTGALTGIIMAYESAVGENLDESKKELATQELITTTTIADSIGQQEATQIVNASKMQVIQGNTVNETVNEGDTSSTVNEGDTITINEGDTTTVNEGDTISQDDIDVIINQVTQDEGVTLSDEDRQLLKDLLEQIAHQDYNYDEMKETLERVESNMEQLTGESQSETSQTVVIGEETEAAQTETSQSETTQTETPETLPEDSILTGTDDSALGDNVVFDATDEEALPETETAQTETAQTQAAETQATEAAQQTENPAGFDITTSDSYTSETSAQPETVQTETTAPAEGTEAQTETTAPTESITVQPETSASTESIIIQPETAAPETDTAAQTETSESAVQTEAAESEAQTLSLEGMVAEPASSDANGNQTALAGTDKLTLYLNTSDLAAGSGTLTVYSSADNSVYETVNMNDTQRVTLNPADSEKLTELGWSEGTEVTVYLPTPLAQSSDYYVSLSEGALTSADGSTSYGASQEPWSIRTSGYGVSIPETAEGFTAGTAVNASVILDGTEAMSAAVANYDASVLTFSAAEFTASGEFSITPNQAGELSFDVIFYDGSGAEVRTETYTLNVH</sequence>
<name>A0A9D1D9W3_9FIRM</name>
<reference evidence="4" key="1">
    <citation type="submission" date="2020-10" db="EMBL/GenBank/DDBJ databases">
        <authorList>
            <person name="Gilroy R."/>
        </authorList>
    </citation>
    <scope>NUCLEOTIDE SEQUENCE</scope>
    <source>
        <strain evidence="4">ChiSjej4B22-8148</strain>
    </source>
</reference>
<feature type="compositionally biased region" description="Polar residues" evidence="2">
    <location>
        <begin position="396"/>
        <end position="413"/>
    </location>
</feature>
<evidence type="ECO:0000256" key="3">
    <source>
        <dbReference type="SAM" id="SignalP"/>
    </source>
</evidence>
<feature type="chain" id="PRO_5039149089" evidence="3">
    <location>
        <begin position="27"/>
        <end position="706"/>
    </location>
</feature>
<feature type="compositionally biased region" description="Low complexity" evidence="2">
    <location>
        <begin position="453"/>
        <end position="469"/>
    </location>
</feature>
<dbReference type="EMBL" id="DVGK01000147">
    <property type="protein sequence ID" value="HIR14760.1"/>
    <property type="molecule type" value="Genomic_DNA"/>
</dbReference>
<gene>
    <name evidence="4" type="ORF">IAB31_12650</name>
</gene>
<dbReference type="AlphaFoldDB" id="A0A9D1D9W3"/>
<feature type="region of interest" description="Disordered" evidence="2">
    <location>
        <begin position="312"/>
        <end position="484"/>
    </location>
</feature>
<comment type="caution">
    <text evidence="4">The sequence shown here is derived from an EMBL/GenBank/DDBJ whole genome shotgun (WGS) entry which is preliminary data.</text>
</comment>
<feature type="compositionally biased region" description="Polar residues" evidence="2">
    <location>
        <begin position="436"/>
        <end position="450"/>
    </location>
</feature>
<evidence type="ECO:0000313" key="5">
    <source>
        <dbReference type="Proteomes" id="UP000886757"/>
    </source>
</evidence>
<feature type="signal peptide" evidence="3">
    <location>
        <begin position="1"/>
        <end position="26"/>
    </location>
</feature>